<protein>
    <submittedName>
        <fullName evidence="2">Uncharacterized protein</fullName>
    </submittedName>
</protein>
<keyword evidence="3" id="KW-1185">Reference proteome</keyword>
<reference evidence="2" key="2">
    <citation type="submission" date="2023-05" db="EMBL/GenBank/DDBJ databases">
        <authorList>
            <person name="Schelkunov M.I."/>
        </authorList>
    </citation>
    <scope>NUCLEOTIDE SEQUENCE</scope>
    <source>
        <strain evidence="2">Hsosn_3</strain>
        <tissue evidence="2">Leaf</tissue>
    </source>
</reference>
<keyword evidence="1" id="KW-1133">Transmembrane helix</keyword>
<dbReference type="SUPFAM" id="SSF51735">
    <property type="entry name" value="NAD(P)-binding Rossmann-fold domains"/>
    <property type="match status" value="1"/>
</dbReference>
<proteinExistence type="predicted"/>
<dbReference type="InterPro" id="IPR051397">
    <property type="entry name" value="Zn-ADH-like_protein"/>
</dbReference>
<keyword evidence="1" id="KW-0472">Membrane</keyword>
<dbReference type="AlphaFoldDB" id="A0AAD8IXE9"/>
<dbReference type="PANTHER" id="PTHR43677">
    <property type="entry name" value="SHORT-CHAIN DEHYDROGENASE/REDUCTASE"/>
    <property type="match status" value="1"/>
</dbReference>
<dbReference type="EMBL" id="JAUIZM010000003">
    <property type="protein sequence ID" value="KAK1392984.1"/>
    <property type="molecule type" value="Genomic_DNA"/>
</dbReference>
<keyword evidence="1" id="KW-0812">Transmembrane</keyword>
<dbReference type="PANTHER" id="PTHR43677:SF4">
    <property type="entry name" value="QUINONE OXIDOREDUCTASE-LIKE PROTEIN 2"/>
    <property type="match status" value="1"/>
</dbReference>
<gene>
    <name evidence="2" type="ORF">POM88_012040</name>
</gene>
<evidence type="ECO:0000256" key="1">
    <source>
        <dbReference type="SAM" id="Phobius"/>
    </source>
</evidence>
<feature type="transmembrane region" description="Helical" evidence="1">
    <location>
        <begin position="89"/>
        <end position="105"/>
    </location>
</feature>
<comment type="caution">
    <text evidence="2">The sequence shown here is derived from an EMBL/GenBank/DDBJ whole genome shotgun (WGS) entry which is preliminary data.</text>
</comment>
<dbReference type="InterPro" id="IPR036291">
    <property type="entry name" value="NAD(P)-bd_dom_sf"/>
</dbReference>
<accession>A0AAD8IXE9</accession>
<dbReference type="Proteomes" id="UP001237642">
    <property type="component" value="Unassembled WGS sequence"/>
</dbReference>
<name>A0AAD8IXE9_9APIA</name>
<organism evidence="2 3">
    <name type="scientific">Heracleum sosnowskyi</name>
    <dbReference type="NCBI Taxonomy" id="360622"/>
    <lineage>
        <taxon>Eukaryota</taxon>
        <taxon>Viridiplantae</taxon>
        <taxon>Streptophyta</taxon>
        <taxon>Embryophyta</taxon>
        <taxon>Tracheophyta</taxon>
        <taxon>Spermatophyta</taxon>
        <taxon>Magnoliopsida</taxon>
        <taxon>eudicotyledons</taxon>
        <taxon>Gunneridae</taxon>
        <taxon>Pentapetalae</taxon>
        <taxon>asterids</taxon>
        <taxon>campanulids</taxon>
        <taxon>Apiales</taxon>
        <taxon>Apiaceae</taxon>
        <taxon>Apioideae</taxon>
        <taxon>apioid superclade</taxon>
        <taxon>Tordylieae</taxon>
        <taxon>Tordyliinae</taxon>
        <taxon>Heracleum</taxon>
    </lineage>
</organism>
<dbReference type="Gene3D" id="3.90.180.10">
    <property type="entry name" value="Medium-chain alcohol dehydrogenases, catalytic domain"/>
    <property type="match status" value="1"/>
</dbReference>
<evidence type="ECO:0000313" key="2">
    <source>
        <dbReference type="EMBL" id="KAK1392984.1"/>
    </source>
</evidence>
<dbReference type="GO" id="GO:0016491">
    <property type="term" value="F:oxidoreductase activity"/>
    <property type="evidence" value="ECO:0007669"/>
    <property type="project" value="TreeGrafter"/>
</dbReference>
<sequence length="118" mass="12440">MRHRELVNPKAPVSRRVIFLGDNLNSPAATTLSVAALIKDSDLSLDFCSLARFRVPNGCDLVAAGGLPVAYGTSHVALAHRAHLSSGQVLLVLGAAGGVGIAYFVKTDHALVPKQIEW</sequence>
<evidence type="ECO:0000313" key="3">
    <source>
        <dbReference type="Proteomes" id="UP001237642"/>
    </source>
</evidence>
<reference evidence="2" key="1">
    <citation type="submission" date="2023-02" db="EMBL/GenBank/DDBJ databases">
        <title>Genome of toxic invasive species Heracleum sosnowskyi carries increased number of genes despite the absence of recent whole-genome duplications.</title>
        <authorList>
            <person name="Schelkunov M."/>
            <person name="Shtratnikova V."/>
            <person name="Makarenko M."/>
            <person name="Klepikova A."/>
            <person name="Omelchenko D."/>
            <person name="Novikova G."/>
            <person name="Obukhova E."/>
            <person name="Bogdanov V."/>
            <person name="Penin A."/>
            <person name="Logacheva M."/>
        </authorList>
    </citation>
    <scope>NUCLEOTIDE SEQUENCE</scope>
    <source>
        <strain evidence="2">Hsosn_3</strain>
        <tissue evidence="2">Leaf</tissue>
    </source>
</reference>